<reference evidence="3" key="1">
    <citation type="journal article" date="2019" name="Int. J. Syst. Evol. Microbiol.">
        <title>The Global Catalogue of Microorganisms (GCM) 10K type strain sequencing project: providing services to taxonomists for standard genome sequencing and annotation.</title>
        <authorList>
            <consortium name="The Broad Institute Genomics Platform"/>
            <consortium name="The Broad Institute Genome Sequencing Center for Infectious Disease"/>
            <person name="Wu L."/>
            <person name="Ma J."/>
        </authorList>
    </citation>
    <scope>NUCLEOTIDE SEQUENCE [LARGE SCALE GENOMIC DNA]</scope>
    <source>
        <strain evidence="3">CGMCC 1.18578</strain>
    </source>
</reference>
<accession>A0ABW0R376</accession>
<keyword evidence="3" id="KW-1185">Reference proteome</keyword>
<organism evidence="2 3">
    <name type="scientific">Cohnella yongneupensis</name>
    <dbReference type="NCBI Taxonomy" id="425006"/>
    <lineage>
        <taxon>Bacteria</taxon>
        <taxon>Bacillati</taxon>
        <taxon>Bacillota</taxon>
        <taxon>Bacilli</taxon>
        <taxon>Bacillales</taxon>
        <taxon>Paenibacillaceae</taxon>
        <taxon>Cohnella</taxon>
    </lineage>
</organism>
<comment type="caution">
    <text evidence="2">The sequence shown here is derived from an EMBL/GenBank/DDBJ whole genome shotgun (WGS) entry which is preliminary data.</text>
</comment>
<dbReference type="EMBL" id="JBHSNC010000047">
    <property type="protein sequence ID" value="MFC5530785.1"/>
    <property type="molecule type" value="Genomic_DNA"/>
</dbReference>
<dbReference type="InterPro" id="IPR029021">
    <property type="entry name" value="Prot-tyrosine_phosphatase-like"/>
</dbReference>
<dbReference type="InterPro" id="IPR026893">
    <property type="entry name" value="Tyr/Ser_Pase_IphP-type"/>
</dbReference>
<dbReference type="Pfam" id="PF13350">
    <property type="entry name" value="Y_phosphatase3"/>
    <property type="match status" value="1"/>
</dbReference>
<dbReference type="PANTHER" id="PTHR31126">
    <property type="entry name" value="TYROSINE-PROTEIN PHOSPHATASE"/>
    <property type="match status" value="1"/>
</dbReference>
<evidence type="ECO:0000256" key="1">
    <source>
        <dbReference type="ARBA" id="ARBA00009580"/>
    </source>
</evidence>
<dbReference type="RefSeq" id="WP_378112728.1">
    <property type="nucleotide sequence ID" value="NZ_JBHSNC010000047.1"/>
</dbReference>
<protein>
    <submittedName>
        <fullName evidence="2">Tyrosine-protein phosphatase</fullName>
    </submittedName>
</protein>
<dbReference type="SUPFAM" id="SSF52799">
    <property type="entry name" value="(Phosphotyrosine protein) phosphatases II"/>
    <property type="match status" value="1"/>
</dbReference>
<name>A0ABW0R376_9BACL</name>
<comment type="similarity">
    <text evidence="1">Belongs to the protein-tyrosine phosphatase family.</text>
</comment>
<evidence type="ECO:0000313" key="3">
    <source>
        <dbReference type="Proteomes" id="UP001596108"/>
    </source>
</evidence>
<proteinExistence type="inferred from homology"/>
<evidence type="ECO:0000313" key="2">
    <source>
        <dbReference type="EMBL" id="MFC5530785.1"/>
    </source>
</evidence>
<dbReference type="Gene3D" id="3.90.190.10">
    <property type="entry name" value="Protein tyrosine phosphatase superfamily"/>
    <property type="match status" value="1"/>
</dbReference>
<dbReference type="PANTHER" id="PTHR31126:SF1">
    <property type="entry name" value="TYROSINE SPECIFIC PROTEIN PHOSPHATASES DOMAIN-CONTAINING PROTEIN"/>
    <property type="match status" value="1"/>
</dbReference>
<gene>
    <name evidence="2" type="ORF">ACFPQ4_15250</name>
</gene>
<dbReference type="Proteomes" id="UP001596108">
    <property type="component" value="Unassembled WGS sequence"/>
</dbReference>
<sequence length="325" mass="35605">MKDGKLLIRWKASADLGAAKIYWSTSPDNILKNGKLLKSTYAAYNGYISVDPKPGSRVYFLVKAGNGATIEVSERKVNLQGAFNFRDLGGYKTTDGKTVKWGKLFRGEELGHLTDADIKTIQSMGIKTDVDYRTDAEVKALADPIIKGIQYIRKDEGNAGATADLMSMISSGMMKDEASAVQMMVGFNKQMVDSPKFYVQLMDLLNDPKNIGLLQHCTAGKDRTGLGSAIILLTLGVDEKTVMEDYLLSNVYREEANKKMIEGVKTQIKDENVVAAITAMMGVQKEFLQGATLIEQSSGVFTPCSVFSFPETAGPTEKMSLCDKR</sequence>